<comment type="caution">
    <text evidence="2">The sequence shown here is derived from an EMBL/GenBank/DDBJ whole genome shotgun (WGS) entry which is preliminary data.</text>
</comment>
<accession>A0A166XV89</accession>
<name>A0A166XV89_9GAMM</name>
<dbReference type="InterPro" id="IPR012347">
    <property type="entry name" value="Ferritin-like"/>
</dbReference>
<evidence type="ECO:0000313" key="3">
    <source>
        <dbReference type="Proteomes" id="UP000076643"/>
    </source>
</evidence>
<dbReference type="STRING" id="43657.S4054249_07940"/>
<dbReference type="Gene3D" id="1.20.1260.10">
    <property type="match status" value="1"/>
</dbReference>
<dbReference type="InterPro" id="IPR026820">
    <property type="entry name" value="VioB/RebD_dom"/>
</dbReference>
<dbReference type="EMBL" id="AUYB01000092">
    <property type="protein sequence ID" value="KZN40942.1"/>
    <property type="molecule type" value="Genomic_DNA"/>
</dbReference>
<proteinExistence type="predicted"/>
<evidence type="ECO:0000259" key="1">
    <source>
        <dbReference type="Pfam" id="PF12902"/>
    </source>
</evidence>
<organism evidence="2 3">
    <name type="scientific">Pseudoalteromonas luteoviolacea DSM 6061</name>
    <dbReference type="NCBI Taxonomy" id="1365250"/>
    <lineage>
        <taxon>Bacteria</taxon>
        <taxon>Pseudomonadati</taxon>
        <taxon>Pseudomonadota</taxon>
        <taxon>Gammaproteobacteria</taxon>
        <taxon>Alteromonadales</taxon>
        <taxon>Pseudoalteromonadaceae</taxon>
        <taxon>Pseudoalteromonas</taxon>
    </lineage>
</organism>
<dbReference type="Proteomes" id="UP000076643">
    <property type="component" value="Unassembled WGS sequence"/>
</dbReference>
<sequence>MSILDFPRVHFKGVARVNVPTANRNINNTLDIATNTAIMDGTPYDVAQPPAHFHDYIKEMGPKFNAQGKADESGLFNLAAGYNMRGNNHFSWENTLITSVQLKPGEYITDDQLVGNKLSLWGHYNEYLRTSFNRARWVDCDPTRRDSALIYAGQLTITDPKASANTTHILSADIDCTHGVRWMNKSYIAQPISHFMYEEMSEARLFQFSIRKDSDEFLFNQLGLESEFLDTLRIALDDPKVLGLTVQYCVSNLSPPVAPNMPVFCDLHGTIGLWREEDMMTSPTGRILRPDNSEQYAPIAVSIGEDWLSLNAAIGIPHDSYKDDIPVQNGMPPKLSAKVNLGNLYLKSSCGQIIATISEEDYRDGAINSGVIDIPLQQFDEQFHQQSLRLCSETHTWYESDWHIQAEQHILSMESPNHISDKSSSASVAIRSYYQGKPMPITKLASHIRDAKTLSCDQFIATDLDGKGSITIESLKPGSTELFLGEYHNPILVRVLPSDWELMDTPTEQVDYDFLYKHVMAYYELFYPFMTEAVFSMADKCKCETYARLMWQMCDPRNKEKSYYMPSTREMPQAHAQLFLKYLCNVEQSALPKIMPMQEPQFKAKGNIKSKEQLIKALRDAVDLELSIMLQYLYSAYSLPNYGVGEHFVSAGRWNQVQLELVNGTEDRRRNGGWRGALLEIAHEEMIHYLVVNNLLMALGEPFYPGKPVLGEEAKAKFGLDTEFSFEPFSEHVIAKFVRFEWPAFFPTVGKSIADFYNDITIAIGELPDLFSTEKVNLGGEHHLFLNEIINREYPGYQFEVYDRETAIFAINFVTEQGEGVSADSPQFEVSHFNRLRAISKTLTNSEIPFEPAYPVLKNPVFETRSGCSLVTDPEACELMKFYKGCHELMFQLMMQHFAIKPLGSMRRSRLMNGAIDLMTGILRPLSVQLMTLPSGVPGRNAGPPVPEAIAAEVFNDLEQGCMAISRRCEELVSMAKSMVSAKPPQTQIELLEFFQNQMQEIATGKLSREA</sequence>
<keyword evidence="3" id="KW-1185">Reference proteome</keyword>
<evidence type="ECO:0000313" key="2">
    <source>
        <dbReference type="EMBL" id="KZN40942.1"/>
    </source>
</evidence>
<feature type="domain" description="Iminophenyl-pyruvate dimer synthase" evidence="1">
    <location>
        <begin position="618"/>
        <end position="840"/>
    </location>
</feature>
<dbReference type="GO" id="GO:0003824">
    <property type="term" value="F:catalytic activity"/>
    <property type="evidence" value="ECO:0007669"/>
    <property type="project" value="InterPro"/>
</dbReference>
<dbReference type="Pfam" id="PF12902">
    <property type="entry name" value="Ferritin-like"/>
    <property type="match status" value="1"/>
</dbReference>
<reference evidence="2 3" key="1">
    <citation type="submission" date="2013-07" db="EMBL/GenBank/DDBJ databases">
        <title>Comparative Genomic and Metabolomic Analysis of Twelve Strains of Pseudoalteromonas luteoviolacea.</title>
        <authorList>
            <person name="Vynne N.G."/>
            <person name="Mansson M."/>
            <person name="Gram L."/>
        </authorList>
    </citation>
    <scope>NUCLEOTIDE SEQUENCE [LARGE SCALE GENOMIC DNA]</scope>
    <source>
        <strain evidence="2 3">DSM 6061</strain>
    </source>
</reference>
<dbReference type="RefSeq" id="WP_063356549.1">
    <property type="nucleotide sequence ID" value="NZ_AQHB01000023.1"/>
</dbReference>
<dbReference type="PATRIC" id="fig|1365250.3.peg.1304"/>
<dbReference type="NCBIfam" id="TIGR04492">
    <property type="entry name" value="VioB"/>
    <property type="match status" value="1"/>
</dbReference>
<protein>
    <recommendedName>
        <fullName evidence="1">Iminophenyl-pyruvate dimer synthase domain-containing protein</fullName>
    </recommendedName>
</protein>
<dbReference type="AlphaFoldDB" id="A0A166XV89"/>
<gene>
    <name evidence="2" type="ORF">N475_00780</name>
</gene>
<dbReference type="InterPro" id="IPR030993">
    <property type="entry name" value="VioB"/>
</dbReference>